<keyword evidence="6 7" id="KW-0472">Membrane</keyword>
<protein>
    <submittedName>
        <fullName evidence="9">ABC transporter permease subunit</fullName>
    </submittedName>
</protein>
<feature type="transmembrane region" description="Helical" evidence="7">
    <location>
        <begin position="223"/>
        <end position="243"/>
    </location>
</feature>
<evidence type="ECO:0000256" key="1">
    <source>
        <dbReference type="ARBA" id="ARBA00004651"/>
    </source>
</evidence>
<evidence type="ECO:0000256" key="6">
    <source>
        <dbReference type="ARBA" id="ARBA00023136"/>
    </source>
</evidence>
<feature type="transmembrane region" description="Helical" evidence="7">
    <location>
        <begin position="96"/>
        <end position="115"/>
    </location>
</feature>
<keyword evidence="3" id="KW-1003">Cell membrane</keyword>
<dbReference type="InterPro" id="IPR050809">
    <property type="entry name" value="UgpAE/MalFG_permease"/>
</dbReference>
<evidence type="ECO:0000256" key="2">
    <source>
        <dbReference type="ARBA" id="ARBA00022448"/>
    </source>
</evidence>
<organism evidence="9 10">
    <name type="scientific">Paenibacillus plantarum</name>
    <dbReference type="NCBI Taxonomy" id="2654975"/>
    <lineage>
        <taxon>Bacteria</taxon>
        <taxon>Bacillati</taxon>
        <taxon>Bacillota</taxon>
        <taxon>Bacilli</taxon>
        <taxon>Bacillales</taxon>
        <taxon>Paenibacillaceae</taxon>
        <taxon>Paenibacillus</taxon>
    </lineage>
</organism>
<feature type="domain" description="ABC transmembrane type-1" evidence="8">
    <location>
        <begin position="90"/>
        <end position="304"/>
    </location>
</feature>
<dbReference type="RefSeq" id="WP_171628288.1">
    <property type="nucleotide sequence ID" value="NZ_WHNY01000004.1"/>
</dbReference>
<sequence>MQYEVQLERAAVKRSGLLNKITKDYKKNYRLYLLVLPVILFYLIFSYIPMYGVLMAFQNYSPGKGILGSKWIGLDNFQMFFQSAYFGRVLWNTLKISFYSLLFDFPAPIIFALLLNELKWLKGKNIVQTITYMPHFISIVVVCGMIKSFTMDTGVINYIVSFFGGTPATMLSDPSLFVPIYVISDIWQNVGWSSIIFIAAISTIDPSFYEASEMDGANRFHQIIHITIPSLIPTIVILLILRLGSMLNVGFEKIILLYNPGIYSTSDVISTFVFRRGLVELNWGFSAAVGLFNSVINFILVVGANYISRKTNENSLW</sequence>
<dbReference type="Pfam" id="PF00528">
    <property type="entry name" value="BPD_transp_1"/>
    <property type="match status" value="1"/>
</dbReference>
<reference evidence="9 10" key="1">
    <citation type="submission" date="2019-10" db="EMBL/GenBank/DDBJ databases">
        <title>Description of Paenibacillus humi sp. nov.</title>
        <authorList>
            <person name="Carlier A."/>
            <person name="Qi S."/>
        </authorList>
    </citation>
    <scope>NUCLEOTIDE SEQUENCE [LARGE SCALE GENOMIC DNA]</scope>
    <source>
        <strain evidence="9 10">LMG 31461</strain>
    </source>
</reference>
<evidence type="ECO:0000259" key="8">
    <source>
        <dbReference type="PROSITE" id="PS50928"/>
    </source>
</evidence>
<gene>
    <name evidence="9" type="ORF">GC096_00205</name>
</gene>
<evidence type="ECO:0000313" key="10">
    <source>
        <dbReference type="Proteomes" id="UP000653578"/>
    </source>
</evidence>
<evidence type="ECO:0000256" key="7">
    <source>
        <dbReference type="RuleBase" id="RU363032"/>
    </source>
</evidence>
<comment type="caution">
    <text evidence="9">The sequence shown here is derived from an EMBL/GenBank/DDBJ whole genome shotgun (WGS) entry which is preliminary data.</text>
</comment>
<keyword evidence="4 7" id="KW-0812">Transmembrane</keyword>
<dbReference type="SUPFAM" id="SSF161098">
    <property type="entry name" value="MetI-like"/>
    <property type="match status" value="1"/>
</dbReference>
<feature type="transmembrane region" description="Helical" evidence="7">
    <location>
        <begin position="31"/>
        <end position="54"/>
    </location>
</feature>
<dbReference type="InterPro" id="IPR035906">
    <property type="entry name" value="MetI-like_sf"/>
</dbReference>
<dbReference type="InterPro" id="IPR000515">
    <property type="entry name" value="MetI-like"/>
</dbReference>
<dbReference type="Gene3D" id="1.10.3720.10">
    <property type="entry name" value="MetI-like"/>
    <property type="match status" value="1"/>
</dbReference>
<evidence type="ECO:0000313" key="9">
    <source>
        <dbReference type="EMBL" id="NOU62466.1"/>
    </source>
</evidence>
<keyword evidence="10" id="KW-1185">Reference proteome</keyword>
<dbReference type="PANTHER" id="PTHR43227:SF11">
    <property type="entry name" value="BLL4140 PROTEIN"/>
    <property type="match status" value="1"/>
</dbReference>
<feature type="transmembrane region" description="Helical" evidence="7">
    <location>
        <begin position="283"/>
        <end position="307"/>
    </location>
</feature>
<dbReference type="EMBL" id="WHNY01000004">
    <property type="protein sequence ID" value="NOU62466.1"/>
    <property type="molecule type" value="Genomic_DNA"/>
</dbReference>
<evidence type="ECO:0000256" key="4">
    <source>
        <dbReference type="ARBA" id="ARBA00022692"/>
    </source>
</evidence>
<comment type="subcellular location">
    <subcellularLocation>
        <location evidence="1 7">Cell membrane</location>
        <topology evidence="1 7">Multi-pass membrane protein</topology>
    </subcellularLocation>
</comment>
<comment type="similarity">
    <text evidence="7">Belongs to the binding-protein-dependent transport system permease family.</text>
</comment>
<keyword evidence="2 7" id="KW-0813">Transport</keyword>
<accession>A0ABX1X2J5</accession>
<name>A0ABX1X2J5_9BACL</name>
<dbReference type="CDD" id="cd06261">
    <property type="entry name" value="TM_PBP2"/>
    <property type="match status" value="1"/>
</dbReference>
<evidence type="ECO:0000256" key="3">
    <source>
        <dbReference type="ARBA" id="ARBA00022475"/>
    </source>
</evidence>
<evidence type="ECO:0000256" key="5">
    <source>
        <dbReference type="ARBA" id="ARBA00022989"/>
    </source>
</evidence>
<keyword evidence="5 7" id="KW-1133">Transmembrane helix</keyword>
<feature type="transmembrane region" description="Helical" evidence="7">
    <location>
        <begin position="136"/>
        <end position="160"/>
    </location>
</feature>
<dbReference type="Proteomes" id="UP000653578">
    <property type="component" value="Unassembled WGS sequence"/>
</dbReference>
<dbReference type="PROSITE" id="PS50928">
    <property type="entry name" value="ABC_TM1"/>
    <property type="match status" value="1"/>
</dbReference>
<dbReference type="PANTHER" id="PTHR43227">
    <property type="entry name" value="BLL4140 PROTEIN"/>
    <property type="match status" value="1"/>
</dbReference>
<proteinExistence type="inferred from homology"/>
<feature type="transmembrane region" description="Helical" evidence="7">
    <location>
        <begin position="180"/>
        <end position="202"/>
    </location>
</feature>